<dbReference type="Gene3D" id="3.30.40.10">
    <property type="entry name" value="Zinc/RING finger domain, C3HC4 (zinc finger)"/>
    <property type="match status" value="2"/>
</dbReference>
<reference evidence="9" key="2">
    <citation type="submission" date="2022-06" db="UniProtKB">
        <authorList>
            <consortium name="EnsemblMetazoa"/>
        </authorList>
    </citation>
    <scope>IDENTIFICATION</scope>
</reference>
<dbReference type="Pfam" id="PF21361">
    <property type="entry name" value="Sina_ZnF"/>
    <property type="match status" value="1"/>
</dbReference>
<evidence type="ECO:0000256" key="1">
    <source>
        <dbReference type="ARBA" id="ARBA00022723"/>
    </source>
</evidence>
<name>A0A8R1W8J6_ACYPI</name>
<feature type="region of interest" description="Disordered" evidence="6">
    <location>
        <begin position="110"/>
        <end position="147"/>
    </location>
</feature>
<dbReference type="AlphaFoldDB" id="A0A8R1W8J6"/>
<evidence type="ECO:0000259" key="8">
    <source>
        <dbReference type="PROSITE" id="PS51081"/>
    </source>
</evidence>
<keyword evidence="10" id="KW-1185">Reference proteome</keyword>
<feature type="domain" description="SIAH-type" evidence="8">
    <location>
        <begin position="161"/>
        <end position="220"/>
    </location>
</feature>
<evidence type="ECO:0000256" key="6">
    <source>
        <dbReference type="SAM" id="MobiDB-lite"/>
    </source>
</evidence>
<keyword evidence="3" id="KW-0862">Zinc</keyword>
<dbReference type="KEGG" id="api:100570156"/>
<feature type="domain" description="RING-type" evidence="7">
    <location>
        <begin position="60"/>
        <end position="103"/>
    </location>
</feature>
<dbReference type="OrthoDB" id="6606021at2759"/>
<dbReference type="EnsemblMetazoa" id="XM_003244832.3">
    <property type="protein sequence ID" value="XP_003244880.1"/>
    <property type="gene ID" value="LOC100570156"/>
</dbReference>
<evidence type="ECO:0000256" key="4">
    <source>
        <dbReference type="ARBA" id="ARBA00024004"/>
    </source>
</evidence>
<evidence type="ECO:0000256" key="5">
    <source>
        <dbReference type="PROSITE-ProRule" id="PRU00455"/>
    </source>
</evidence>
<dbReference type="Proteomes" id="UP000007819">
    <property type="component" value="Chromosome X"/>
</dbReference>
<evidence type="ECO:0000313" key="9">
    <source>
        <dbReference type="EnsemblMetazoa" id="XP_003244880.1"/>
    </source>
</evidence>
<accession>A0A8R1W8J6</accession>
<keyword evidence="1" id="KW-0479">Metal-binding</keyword>
<dbReference type="InterPro" id="IPR013083">
    <property type="entry name" value="Znf_RING/FYVE/PHD"/>
</dbReference>
<dbReference type="InterPro" id="IPR013010">
    <property type="entry name" value="Znf_SIAH"/>
</dbReference>
<dbReference type="InterPro" id="IPR044286">
    <property type="entry name" value="SINL_plant"/>
</dbReference>
<protein>
    <submittedName>
        <fullName evidence="9">Uncharacterized protein</fullName>
    </submittedName>
</protein>
<dbReference type="GO" id="GO:0008270">
    <property type="term" value="F:zinc ion binding"/>
    <property type="evidence" value="ECO:0007669"/>
    <property type="project" value="UniProtKB-KW"/>
</dbReference>
<organism evidence="9 10">
    <name type="scientific">Acyrthosiphon pisum</name>
    <name type="common">Pea aphid</name>
    <dbReference type="NCBI Taxonomy" id="7029"/>
    <lineage>
        <taxon>Eukaryota</taxon>
        <taxon>Metazoa</taxon>
        <taxon>Ecdysozoa</taxon>
        <taxon>Arthropoda</taxon>
        <taxon>Hexapoda</taxon>
        <taxon>Insecta</taxon>
        <taxon>Pterygota</taxon>
        <taxon>Neoptera</taxon>
        <taxon>Paraneoptera</taxon>
        <taxon>Hemiptera</taxon>
        <taxon>Sternorrhyncha</taxon>
        <taxon>Aphidomorpha</taxon>
        <taxon>Aphidoidea</taxon>
        <taxon>Aphididae</taxon>
        <taxon>Macrosiphini</taxon>
        <taxon>Acyrthosiphon</taxon>
    </lineage>
</organism>
<dbReference type="PANTHER" id="PTHR46632">
    <property type="entry name" value="E3 UBIQUITIN-PROTEIN LIGASE SINA-LIKE 4"/>
    <property type="match status" value="1"/>
</dbReference>
<evidence type="ECO:0000256" key="2">
    <source>
        <dbReference type="ARBA" id="ARBA00022771"/>
    </source>
</evidence>
<comment type="function">
    <text evidence="4">E3 ubiquitin-protein ligase that mediates ubiquitination and subsequent proteasomal degradation of target proteins. E3 ubiquitin ligases accept ubiquitin from an E2 ubiquitin-conjugating enzyme in the form of a thioester and then directly transfers the ubiquitin to targeted substrates. It probably triggers the ubiquitin-mediated degradation of different substrates.</text>
</comment>
<dbReference type="RefSeq" id="XP_003244880.1">
    <property type="nucleotide sequence ID" value="XM_003244832.3"/>
</dbReference>
<dbReference type="SUPFAM" id="SSF57850">
    <property type="entry name" value="RING/U-box"/>
    <property type="match status" value="1"/>
</dbReference>
<proteinExistence type="predicted"/>
<dbReference type="PROSITE" id="PS51081">
    <property type="entry name" value="ZF_SIAH"/>
    <property type="match status" value="1"/>
</dbReference>
<dbReference type="GeneID" id="100570156"/>
<evidence type="ECO:0000256" key="3">
    <source>
        <dbReference type="ARBA" id="ARBA00022833"/>
    </source>
</evidence>
<evidence type="ECO:0000259" key="7">
    <source>
        <dbReference type="PROSITE" id="PS50089"/>
    </source>
</evidence>
<dbReference type="InterPro" id="IPR001841">
    <property type="entry name" value="Znf_RING"/>
</dbReference>
<evidence type="ECO:0000313" key="10">
    <source>
        <dbReference type="Proteomes" id="UP000007819"/>
    </source>
</evidence>
<sequence length="375" mass="41995">MDGSTQFQYPMLAWTYGCFGDGAVAAPKSADEPAVRGGKGAALVDEIHQLSDAVRRALECPVCKELSGAISTCCDNGHGLCDECSYTMNRLNPETPPKCPLCRSPPARLEEDACSPQPPASSQPTDETASDHQSHSPRPTVAVRPLPPPESARKLHEFMSIVKVSCIYRPFGCRYLVYVISAATHESLCPYSPNIRCMVPYCRWSGAYGDMFHHVASEHQFSAYDVMENQFLMPDLTFGLQGSMRRTYLTRNVHDDNMLYWVCVARTTARSTVAGIQVAVLKVYDPDAPTKHGEGPPDMVFRVRTMSQQGWQRQRGRSRSVCWDRMVLDRMTRVMASGGYREKYITTLHTPPWCTVTVRNNLHYEAVITWNSVVR</sequence>
<dbReference type="SUPFAM" id="SSF49599">
    <property type="entry name" value="TRAF domain-like"/>
    <property type="match status" value="1"/>
</dbReference>
<reference evidence="10" key="1">
    <citation type="submission" date="2010-06" db="EMBL/GenBank/DDBJ databases">
        <authorList>
            <person name="Jiang H."/>
            <person name="Abraham K."/>
            <person name="Ali S."/>
            <person name="Alsbrooks S.L."/>
            <person name="Anim B.N."/>
            <person name="Anosike U.S."/>
            <person name="Attaway T."/>
            <person name="Bandaranaike D.P."/>
            <person name="Battles P.K."/>
            <person name="Bell S.N."/>
            <person name="Bell A.V."/>
            <person name="Beltran B."/>
            <person name="Bickham C."/>
            <person name="Bustamante Y."/>
            <person name="Caleb T."/>
            <person name="Canada A."/>
            <person name="Cardenas V."/>
            <person name="Carter K."/>
            <person name="Chacko J."/>
            <person name="Chandrabose M.N."/>
            <person name="Chavez D."/>
            <person name="Chavez A."/>
            <person name="Chen L."/>
            <person name="Chu H.-S."/>
            <person name="Claassen K.J."/>
            <person name="Cockrell R."/>
            <person name="Collins M."/>
            <person name="Cooper J.A."/>
            <person name="Cree A."/>
            <person name="Curry S.M."/>
            <person name="Da Y."/>
            <person name="Dao M.D."/>
            <person name="Das B."/>
            <person name="Davila M.-L."/>
            <person name="Davy-Carroll L."/>
            <person name="Denson S."/>
            <person name="Dinh H."/>
            <person name="Ebong V.E."/>
            <person name="Edwards J.R."/>
            <person name="Egan A."/>
            <person name="El-Daye J."/>
            <person name="Escobedo L."/>
            <person name="Fernandez S."/>
            <person name="Fernando P.R."/>
            <person name="Flagg N."/>
            <person name="Forbes L.D."/>
            <person name="Fowler R.G."/>
            <person name="Fu Q."/>
            <person name="Gabisi R.A."/>
            <person name="Ganer J."/>
            <person name="Garbino Pronczuk A."/>
            <person name="Garcia R.M."/>
            <person name="Garner T."/>
            <person name="Garrett T.E."/>
            <person name="Gonzalez D.A."/>
            <person name="Hamid H."/>
            <person name="Hawkins E.S."/>
            <person name="Hirani K."/>
            <person name="Hogues M.E."/>
            <person name="Hollins B."/>
            <person name="Hsiao C.-H."/>
            <person name="Jabil R."/>
            <person name="James M.L."/>
            <person name="Jhangiani S.N."/>
            <person name="Johnson B."/>
            <person name="Johnson Q."/>
            <person name="Joshi V."/>
            <person name="Kalu J.B."/>
            <person name="Kam C."/>
            <person name="Kashfia A."/>
            <person name="Keebler J."/>
            <person name="Kisamo H."/>
            <person name="Kovar C.L."/>
            <person name="Lago L.A."/>
            <person name="Lai C.-Y."/>
            <person name="Laidlaw J."/>
            <person name="Lara F."/>
            <person name="Le T.-K."/>
            <person name="Lee S.L."/>
            <person name="Legall F.H."/>
            <person name="Lemon S.J."/>
            <person name="Lewis L.R."/>
            <person name="Li B."/>
            <person name="Liu Y."/>
            <person name="Liu Y.-S."/>
            <person name="Lopez J."/>
            <person name="Lozado R.J."/>
            <person name="Lu J."/>
            <person name="Madu R.C."/>
            <person name="Maheshwari M."/>
            <person name="Maheshwari R."/>
            <person name="Malloy K."/>
            <person name="Martinez E."/>
            <person name="Mathew T."/>
            <person name="Mercado I.C."/>
            <person name="Mercado C."/>
            <person name="Meyer B."/>
            <person name="Montgomery K."/>
            <person name="Morgan M.B."/>
            <person name="Munidasa M."/>
            <person name="Nazareth L.V."/>
            <person name="Nelson J."/>
            <person name="Ng B.M."/>
            <person name="Nguyen N.B."/>
            <person name="Nguyen P.Q."/>
            <person name="Nguyen T."/>
            <person name="Obregon M."/>
            <person name="Okwuonu G.O."/>
            <person name="Onwere C.G."/>
            <person name="Orozco G."/>
            <person name="Parra A."/>
            <person name="Patel S."/>
            <person name="Patil S."/>
            <person name="Perez A."/>
            <person name="Perez Y."/>
            <person name="Pham C."/>
            <person name="Primus E.L."/>
            <person name="Pu L.-L."/>
            <person name="Puazo M."/>
            <person name="Qin X."/>
            <person name="Quiroz J.B."/>
            <person name="Reese J."/>
            <person name="Richards S."/>
            <person name="Rives C.M."/>
            <person name="Robberts R."/>
            <person name="Ruiz S.J."/>
            <person name="Ruiz M.J."/>
            <person name="Santibanez J."/>
            <person name="Schneider B.W."/>
            <person name="Sisson I."/>
            <person name="Smith M."/>
            <person name="Sodergren E."/>
            <person name="Song X.-Z."/>
            <person name="Song B.B."/>
            <person name="Summersgill H."/>
            <person name="Thelus R."/>
            <person name="Thornton R.D."/>
            <person name="Trejos Z.Y."/>
            <person name="Usmani K."/>
            <person name="Vattathil S."/>
            <person name="Villasana D."/>
            <person name="Walker D.L."/>
            <person name="Wang S."/>
            <person name="Wang K."/>
            <person name="White C.S."/>
            <person name="Williams A.C."/>
            <person name="Williamson J."/>
            <person name="Wilson K."/>
            <person name="Woghiren I.O."/>
            <person name="Woodworth J.R."/>
            <person name="Worley K.C."/>
            <person name="Wright R.A."/>
            <person name="Wu W."/>
            <person name="Young L."/>
            <person name="Zhang L."/>
            <person name="Zhang J."/>
            <person name="Zhu Y."/>
            <person name="Muzny D.M."/>
            <person name="Weinstock G."/>
            <person name="Gibbs R.A."/>
        </authorList>
    </citation>
    <scope>NUCLEOTIDE SEQUENCE [LARGE SCALE GENOMIC DNA]</scope>
    <source>
        <strain evidence="10">LSR1</strain>
    </source>
</reference>
<keyword evidence="2 5" id="KW-0863">Zinc-finger</keyword>
<dbReference type="PROSITE" id="PS50089">
    <property type="entry name" value="ZF_RING_2"/>
    <property type="match status" value="1"/>
</dbReference>